<dbReference type="InterPro" id="IPR023405">
    <property type="entry name" value="Topo_IA_core_domain"/>
</dbReference>
<dbReference type="GO" id="GO:0003917">
    <property type="term" value="F:DNA topoisomerase type I (single strand cut, ATP-independent) activity"/>
    <property type="evidence" value="ECO:0007669"/>
    <property type="project" value="InterPro"/>
</dbReference>
<dbReference type="EMBL" id="AUZY01007576">
    <property type="protein sequence ID" value="EQD49448.1"/>
    <property type="molecule type" value="Genomic_DNA"/>
</dbReference>
<evidence type="ECO:0000256" key="1">
    <source>
        <dbReference type="ARBA" id="ARBA00023235"/>
    </source>
</evidence>
<evidence type="ECO:0000259" key="3">
    <source>
        <dbReference type="PROSITE" id="PS52039"/>
    </source>
</evidence>
<dbReference type="PANTHER" id="PTHR42785">
    <property type="entry name" value="DNA TOPOISOMERASE, TYPE IA, CORE"/>
    <property type="match status" value="1"/>
</dbReference>
<proteinExistence type="predicted"/>
<dbReference type="GO" id="GO:0006265">
    <property type="term" value="P:DNA topological change"/>
    <property type="evidence" value="ECO:0007669"/>
    <property type="project" value="InterPro"/>
</dbReference>
<dbReference type="InterPro" id="IPR013497">
    <property type="entry name" value="Topo_IA_cen"/>
</dbReference>
<comment type="caution">
    <text evidence="4">The sequence shown here is derived from an EMBL/GenBank/DDBJ whole genome shotgun (WGS) entry which is preliminary data.</text>
</comment>
<dbReference type="AlphaFoldDB" id="T0ZY07"/>
<dbReference type="InterPro" id="IPR003601">
    <property type="entry name" value="Topo_IA_2"/>
</dbReference>
<dbReference type="Gene3D" id="1.10.290.10">
    <property type="entry name" value="Topoisomerase I, domain 4"/>
    <property type="match status" value="1"/>
</dbReference>
<name>T0ZY07_9ZZZZ</name>
<feature type="region of interest" description="Disordered" evidence="2">
    <location>
        <begin position="151"/>
        <end position="171"/>
    </location>
</feature>
<keyword evidence="1 4" id="KW-0413">Isomerase</keyword>
<accession>T0ZY07</accession>
<dbReference type="InterPro" id="IPR013824">
    <property type="entry name" value="Topo_IA_cen_sub1"/>
</dbReference>
<evidence type="ECO:0000313" key="4">
    <source>
        <dbReference type="EMBL" id="EQD49448.1"/>
    </source>
</evidence>
<reference evidence="4" key="2">
    <citation type="journal article" date="2014" name="ISME J.">
        <title>Microbial stratification in low pH oxic and suboxic macroscopic growths along an acid mine drainage.</title>
        <authorList>
            <person name="Mendez-Garcia C."/>
            <person name="Mesa V."/>
            <person name="Sprenger R.R."/>
            <person name="Richter M."/>
            <person name="Diez M.S."/>
            <person name="Solano J."/>
            <person name="Bargiela R."/>
            <person name="Golyshina O.V."/>
            <person name="Manteca A."/>
            <person name="Ramos J.L."/>
            <person name="Gallego J.R."/>
            <person name="Llorente I."/>
            <person name="Martins Dos Santos V.A."/>
            <person name="Jensen O.N."/>
            <person name="Pelaez A.I."/>
            <person name="Sanchez J."/>
            <person name="Ferrer M."/>
        </authorList>
    </citation>
    <scope>NUCLEOTIDE SEQUENCE</scope>
</reference>
<gene>
    <name evidence="4" type="ORF">B1B_11632</name>
</gene>
<dbReference type="InterPro" id="IPR000380">
    <property type="entry name" value="Topo_IA"/>
</dbReference>
<protein>
    <submittedName>
        <fullName evidence="4">DNA topoisomerase I</fullName>
    </submittedName>
</protein>
<dbReference type="InterPro" id="IPR013826">
    <property type="entry name" value="Topo_IA_cen_sub3"/>
</dbReference>
<feature type="non-terminal residue" evidence="4">
    <location>
        <position position="1"/>
    </location>
</feature>
<organism evidence="4">
    <name type="scientific">mine drainage metagenome</name>
    <dbReference type="NCBI Taxonomy" id="410659"/>
    <lineage>
        <taxon>unclassified sequences</taxon>
        <taxon>metagenomes</taxon>
        <taxon>ecological metagenomes</taxon>
    </lineage>
</organism>
<dbReference type="Gene3D" id="3.40.50.140">
    <property type="match status" value="1"/>
</dbReference>
<sequence length="209" mass="23764">SWHLAETLGIKGDQPVRIVFHEITEDAVKNALRHPRPIDKDLVDAQQARRILDRLVGYRLSPLLWRKVRPGLSAGRVQSAAVHLIVEREEEVRAFEPVRYFTVEAELQAQGGGRFTARYQQEGEAGDRISDENFAKNLERLAREGTFHVQSVDRRPRRRSAPPPFTTSTLQQEASRRLGFTVRRTMMVAQALYEGLEVAGRGHIGLVTY</sequence>
<evidence type="ECO:0000256" key="2">
    <source>
        <dbReference type="SAM" id="MobiDB-lite"/>
    </source>
</evidence>
<dbReference type="PRINTS" id="PR00417">
    <property type="entry name" value="PRTPISMRASEI"/>
</dbReference>
<feature type="domain" description="Topo IA-type catalytic" evidence="3">
    <location>
        <begin position="39"/>
        <end position="209"/>
    </location>
</feature>
<dbReference type="Pfam" id="PF01131">
    <property type="entry name" value="Topoisom_bac"/>
    <property type="match status" value="1"/>
</dbReference>
<dbReference type="SMART" id="SM00436">
    <property type="entry name" value="TOP1Bc"/>
    <property type="match status" value="1"/>
</dbReference>
<dbReference type="PROSITE" id="PS52039">
    <property type="entry name" value="TOPO_IA_2"/>
    <property type="match status" value="1"/>
</dbReference>
<dbReference type="GO" id="GO:0003677">
    <property type="term" value="F:DNA binding"/>
    <property type="evidence" value="ECO:0007669"/>
    <property type="project" value="InterPro"/>
</dbReference>
<dbReference type="Gene3D" id="1.10.460.10">
    <property type="entry name" value="Topoisomerase I, domain 2"/>
    <property type="match status" value="1"/>
</dbReference>
<dbReference type="PANTHER" id="PTHR42785:SF1">
    <property type="entry name" value="DNA TOPOISOMERASE"/>
    <property type="match status" value="1"/>
</dbReference>
<dbReference type="Gene3D" id="2.70.20.10">
    <property type="entry name" value="Topoisomerase I, domain 3"/>
    <property type="match status" value="1"/>
</dbReference>
<dbReference type="InterPro" id="IPR013825">
    <property type="entry name" value="Topo_IA_cen_sub2"/>
</dbReference>
<dbReference type="SUPFAM" id="SSF56712">
    <property type="entry name" value="Prokaryotic type I DNA topoisomerase"/>
    <property type="match status" value="1"/>
</dbReference>
<reference evidence="4" key="1">
    <citation type="submission" date="2013-08" db="EMBL/GenBank/DDBJ databases">
        <authorList>
            <person name="Mendez C."/>
            <person name="Richter M."/>
            <person name="Ferrer M."/>
            <person name="Sanchez J."/>
        </authorList>
    </citation>
    <scope>NUCLEOTIDE SEQUENCE</scope>
</reference>
<feature type="non-terminal residue" evidence="4">
    <location>
        <position position="209"/>
    </location>
</feature>